<dbReference type="AlphaFoldDB" id="A0A2G6KAW2"/>
<dbReference type="SMART" id="SM00910">
    <property type="entry name" value="HIRAN"/>
    <property type="match status" value="1"/>
</dbReference>
<accession>A0A2G6KAW2</accession>
<evidence type="ECO:0000256" key="3">
    <source>
        <dbReference type="SAM" id="MobiDB-lite"/>
    </source>
</evidence>
<dbReference type="GO" id="GO:0003676">
    <property type="term" value="F:nucleic acid binding"/>
    <property type="evidence" value="ECO:0007669"/>
    <property type="project" value="InterPro"/>
</dbReference>
<name>A0A2G6KAW2_9ACTN</name>
<comment type="caution">
    <text evidence="5">The sequence shown here is derived from an EMBL/GenBank/DDBJ whole genome shotgun (WGS) entry which is preliminary data.</text>
</comment>
<gene>
    <name evidence="5" type="ORF">CSA55_03235</name>
</gene>
<feature type="region of interest" description="Disordered" evidence="3">
    <location>
        <begin position="15"/>
        <end position="47"/>
    </location>
</feature>
<dbReference type="Gene3D" id="3.30.70.2330">
    <property type="match status" value="1"/>
</dbReference>
<keyword evidence="2" id="KW-0378">Hydrolase</keyword>
<evidence type="ECO:0000259" key="4">
    <source>
        <dbReference type="SMART" id="SM00910"/>
    </source>
</evidence>
<dbReference type="EMBL" id="PDSL01000047">
    <property type="protein sequence ID" value="PIE32500.1"/>
    <property type="molecule type" value="Genomic_DNA"/>
</dbReference>
<evidence type="ECO:0000256" key="1">
    <source>
        <dbReference type="ARBA" id="ARBA00022723"/>
    </source>
</evidence>
<dbReference type="Pfam" id="PF08797">
    <property type="entry name" value="HIRAN"/>
    <property type="match status" value="1"/>
</dbReference>
<protein>
    <recommendedName>
        <fullName evidence="4">HIRAN domain-containing protein</fullName>
    </recommendedName>
</protein>
<feature type="domain" description="HIRAN" evidence="4">
    <location>
        <begin position="57"/>
        <end position="164"/>
    </location>
</feature>
<reference evidence="5 6" key="1">
    <citation type="submission" date="2017-10" db="EMBL/GenBank/DDBJ databases">
        <title>Novel microbial diversity and functional potential in the marine mammal oral microbiome.</title>
        <authorList>
            <person name="Dudek N.K."/>
            <person name="Sun C.L."/>
            <person name="Burstein D."/>
            <person name="Kantor R.S."/>
            <person name="Aliaga Goltsman D.S."/>
            <person name="Bik E.M."/>
            <person name="Thomas B.C."/>
            <person name="Banfield J.F."/>
            <person name="Relman D.A."/>
        </authorList>
    </citation>
    <scope>NUCLEOTIDE SEQUENCE [LARGE SCALE GENOMIC DNA]</scope>
    <source>
        <strain evidence="5">DOLJORAL78_61_10</strain>
    </source>
</reference>
<dbReference type="InterPro" id="IPR014905">
    <property type="entry name" value="HIRAN"/>
</dbReference>
<sequence>MGWISKSIHTAKSAATAAMRDQAEQVRDAVTSTKTHRSKATSPPAVTTSSVLVCPSSGRMDWDVVGESHYLSNIVRAVRGKEGERFMRVGLEREPKNKYDSNAIKVTIKGMTVGYIPSELTAEFHPLLLAAERAKIRVEADGRVWYSRRDGGIGSVSFSASDPGLAWPINPSPNPSATAVWPRGTRLKVSFGDDEQATVHECLDRAYQEGKCAAYLRLELPETGSRIRTTFDGRPLGSLSAAASADVAEALKMANSVGRSIYVVAEIVGNRLSSKVNALIKPANELSNAEVNALIAPVEEAAVWAPPTVD</sequence>
<organism evidence="5 6">
    <name type="scientific">Ilumatobacter coccineus</name>
    <dbReference type="NCBI Taxonomy" id="467094"/>
    <lineage>
        <taxon>Bacteria</taxon>
        <taxon>Bacillati</taxon>
        <taxon>Actinomycetota</taxon>
        <taxon>Acidimicrobiia</taxon>
        <taxon>Acidimicrobiales</taxon>
        <taxon>Ilumatobacteraceae</taxon>
        <taxon>Ilumatobacter</taxon>
    </lineage>
</organism>
<proteinExistence type="predicted"/>
<dbReference type="GO" id="GO:0008270">
    <property type="term" value="F:zinc ion binding"/>
    <property type="evidence" value="ECO:0007669"/>
    <property type="project" value="InterPro"/>
</dbReference>
<evidence type="ECO:0000313" key="6">
    <source>
        <dbReference type="Proteomes" id="UP000230914"/>
    </source>
</evidence>
<evidence type="ECO:0000313" key="5">
    <source>
        <dbReference type="EMBL" id="PIE32500.1"/>
    </source>
</evidence>
<keyword evidence="1" id="KW-0479">Metal-binding</keyword>
<dbReference type="Proteomes" id="UP000230914">
    <property type="component" value="Unassembled WGS sequence"/>
</dbReference>
<evidence type="ECO:0000256" key="2">
    <source>
        <dbReference type="ARBA" id="ARBA00022801"/>
    </source>
</evidence>
<dbReference type="GO" id="GO:0016818">
    <property type="term" value="F:hydrolase activity, acting on acid anhydrides, in phosphorus-containing anhydrides"/>
    <property type="evidence" value="ECO:0007669"/>
    <property type="project" value="InterPro"/>
</dbReference>